<dbReference type="InterPro" id="IPR001766">
    <property type="entry name" value="Fork_head_dom"/>
</dbReference>
<dbReference type="PROSITE" id="PS50039">
    <property type="entry name" value="FORK_HEAD_3"/>
    <property type="match status" value="1"/>
</dbReference>
<dbReference type="PROSITE" id="PS00658">
    <property type="entry name" value="FORK_HEAD_2"/>
    <property type="match status" value="1"/>
</dbReference>
<keyword evidence="3" id="KW-0804">Transcription</keyword>
<dbReference type="PANTHER" id="PTHR46078:SF2">
    <property type="entry name" value="FORK-HEAD DOMAIN-CONTAINING PROTEIN"/>
    <property type="match status" value="1"/>
</dbReference>
<organism evidence="8 9">
    <name type="scientific">Remersonia thermophila</name>
    <dbReference type="NCBI Taxonomy" id="72144"/>
    <lineage>
        <taxon>Eukaryota</taxon>
        <taxon>Fungi</taxon>
        <taxon>Dikarya</taxon>
        <taxon>Ascomycota</taxon>
        <taxon>Pezizomycotina</taxon>
        <taxon>Sordariomycetes</taxon>
        <taxon>Sordariomycetidae</taxon>
        <taxon>Sordariales</taxon>
        <taxon>Sordariales incertae sedis</taxon>
        <taxon>Remersonia</taxon>
    </lineage>
</organism>
<feature type="region of interest" description="Disordered" evidence="6">
    <location>
        <begin position="165"/>
        <end position="204"/>
    </location>
</feature>
<gene>
    <name evidence="8" type="ORF">VTJ83DRAFT_130</name>
</gene>
<feature type="compositionally biased region" description="Low complexity" evidence="6">
    <location>
        <begin position="23"/>
        <end position="35"/>
    </location>
</feature>
<dbReference type="PANTHER" id="PTHR46078">
    <property type="entry name" value="FORKHEAD BOX PROTEIN J2 FAMILY MEMBER"/>
    <property type="match status" value="1"/>
</dbReference>
<feature type="region of interest" description="Disordered" evidence="6">
    <location>
        <begin position="1"/>
        <end position="52"/>
    </location>
</feature>
<evidence type="ECO:0000256" key="1">
    <source>
        <dbReference type="ARBA" id="ARBA00023015"/>
    </source>
</evidence>
<keyword evidence="4 5" id="KW-0539">Nucleus</keyword>
<dbReference type="Gene3D" id="1.10.10.10">
    <property type="entry name" value="Winged helix-like DNA-binding domain superfamily/Winged helix DNA-binding domain"/>
    <property type="match status" value="1"/>
</dbReference>
<dbReference type="EMBL" id="JAZGUE010000001">
    <property type="protein sequence ID" value="KAL2270759.1"/>
    <property type="molecule type" value="Genomic_DNA"/>
</dbReference>
<feature type="region of interest" description="Disordered" evidence="6">
    <location>
        <begin position="324"/>
        <end position="346"/>
    </location>
</feature>
<feature type="region of interest" description="Disordered" evidence="6">
    <location>
        <begin position="537"/>
        <end position="562"/>
    </location>
</feature>
<dbReference type="RefSeq" id="XP_070869483.1">
    <property type="nucleotide sequence ID" value="XM_071007444.1"/>
</dbReference>
<comment type="subcellular location">
    <subcellularLocation>
        <location evidence="5">Nucleus</location>
    </subcellularLocation>
</comment>
<evidence type="ECO:0000259" key="7">
    <source>
        <dbReference type="PROSITE" id="PS50039"/>
    </source>
</evidence>
<dbReference type="SUPFAM" id="SSF46785">
    <property type="entry name" value="Winged helix' DNA-binding domain"/>
    <property type="match status" value="1"/>
</dbReference>
<evidence type="ECO:0000256" key="4">
    <source>
        <dbReference type="ARBA" id="ARBA00023242"/>
    </source>
</evidence>
<evidence type="ECO:0000256" key="6">
    <source>
        <dbReference type="SAM" id="MobiDB-lite"/>
    </source>
</evidence>
<dbReference type="InterPro" id="IPR036390">
    <property type="entry name" value="WH_DNA-bd_sf"/>
</dbReference>
<evidence type="ECO:0000313" key="9">
    <source>
        <dbReference type="Proteomes" id="UP001600064"/>
    </source>
</evidence>
<dbReference type="InterPro" id="IPR036388">
    <property type="entry name" value="WH-like_DNA-bd_sf"/>
</dbReference>
<protein>
    <recommendedName>
        <fullName evidence="7">Fork-head domain-containing protein</fullName>
    </recommendedName>
</protein>
<feature type="compositionally biased region" description="Polar residues" evidence="6">
    <location>
        <begin position="245"/>
        <end position="264"/>
    </location>
</feature>
<feature type="region of interest" description="Disordered" evidence="6">
    <location>
        <begin position="77"/>
        <end position="99"/>
    </location>
</feature>
<dbReference type="InterPro" id="IPR045912">
    <property type="entry name" value="FOXJ2/3-like"/>
</dbReference>
<name>A0ABR4DK72_9PEZI</name>
<feature type="compositionally biased region" description="Basic residues" evidence="6">
    <location>
        <begin position="407"/>
        <end position="421"/>
    </location>
</feature>
<dbReference type="GeneID" id="98122088"/>
<feature type="DNA-binding region" description="Fork-head" evidence="5">
    <location>
        <begin position="266"/>
        <end position="372"/>
    </location>
</feature>
<keyword evidence="9" id="KW-1185">Reference proteome</keyword>
<evidence type="ECO:0000256" key="5">
    <source>
        <dbReference type="PROSITE-ProRule" id="PRU00089"/>
    </source>
</evidence>
<feature type="compositionally biased region" description="Low complexity" evidence="6">
    <location>
        <begin position="425"/>
        <end position="437"/>
    </location>
</feature>
<feature type="compositionally biased region" description="Low complexity" evidence="6">
    <location>
        <begin position="707"/>
        <end position="750"/>
    </location>
</feature>
<dbReference type="Proteomes" id="UP001600064">
    <property type="component" value="Unassembled WGS sequence"/>
</dbReference>
<evidence type="ECO:0000256" key="3">
    <source>
        <dbReference type="ARBA" id="ARBA00023163"/>
    </source>
</evidence>
<keyword evidence="2 5" id="KW-0238">DNA-binding</keyword>
<feature type="compositionally biased region" description="Polar residues" evidence="6">
    <location>
        <begin position="182"/>
        <end position="191"/>
    </location>
</feature>
<reference evidence="8 9" key="1">
    <citation type="journal article" date="2024" name="Commun. Biol.">
        <title>Comparative genomic analysis of thermophilic fungi reveals convergent evolutionary adaptations and gene losses.</title>
        <authorList>
            <person name="Steindorff A.S."/>
            <person name="Aguilar-Pontes M.V."/>
            <person name="Robinson A.J."/>
            <person name="Andreopoulos B."/>
            <person name="LaButti K."/>
            <person name="Kuo A."/>
            <person name="Mondo S."/>
            <person name="Riley R."/>
            <person name="Otillar R."/>
            <person name="Haridas S."/>
            <person name="Lipzen A."/>
            <person name="Grimwood J."/>
            <person name="Schmutz J."/>
            <person name="Clum A."/>
            <person name="Reid I.D."/>
            <person name="Moisan M.C."/>
            <person name="Butler G."/>
            <person name="Nguyen T.T.M."/>
            <person name="Dewar K."/>
            <person name="Conant G."/>
            <person name="Drula E."/>
            <person name="Henrissat B."/>
            <person name="Hansel C."/>
            <person name="Singer S."/>
            <person name="Hutchinson M.I."/>
            <person name="de Vries R.P."/>
            <person name="Natvig D.O."/>
            <person name="Powell A.J."/>
            <person name="Tsang A."/>
            <person name="Grigoriev I.V."/>
        </authorList>
    </citation>
    <scope>NUCLEOTIDE SEQUENCE [LARGE SCALE GENOMIC DNA]</scope>
    <source>
        <strain evidence="8 9">ATCC 22073</strain>
    </source>
</reference>
<keyword evidence="1" id="KW-0805">Transcription regulation</keyword>
<dbReference type="Pfam" id="PF00250">
    <property type="entry name" value="Forkhead"/>
    <property type="match status" value="1"/>
</dbReference>
<dbReference type="SMART" id="SM00339">
    <property type="entry name" value="FH"/>
    <property type="match status" value="1"/>
</dbReference>
<feature type="compositionally biased region" description="Basic and acidic residues" evidence="6">
    <location>
        <begin position="39"/>
        <end position="50"/>
    </location>
</feature>
<evidence type="ECO:0000256" key="2">
    <source>
        <dbReference type="ARBA" id="ARBA00023125"/>
    </source>
</evidence>
<sequence>MEPMFGPAPRQGAQHISPPPGPTSASQQLLASTSSPRTCDGHGVQEDNAQHDWTTCFGGPSSFGGGSLFDNYTLRSSPPAASNVAGSGLDPSSPRSWSSLAHATSASWEAAAPDQLSDALQNLDPRLAGCRFSWGQQDPDLAAVASCSSGSFTLVADQGCTPSDDGLQGLPSTGVPFLSEYRPSSSSQNAYPLTPESGLPLSPCSTTLSLSMDLGPSGSPGDSLALLGTHQDEQRQKPPPDPSEGTESAGKTSPSQAPTSTGCETKTEEPYAKLIHRAFMSTPRRAMTLQEIYQWFRENTDKGKDDTKGWQNSIRHNLSMNQAFQKRERPSGGTPEGDSNSLGDGKKSTEWYLMDWAIDGVESTTRYRKENQSRRAAAQAAAAGRLGQHSGTQYRVYRSSYTPPHAPGKKHAAPVARRTRQGLRSNSNSNSSNSSSSGVLGGISDRGVVTSLSLSHPGGSLYEPYHPFGPHHFTSFPAPPEMVAIGYGGGSGGSGDGGPVFYHPHPPPQAAAAATAVIDLALAPESAMMEAMAYEIPPPSQALTPPRTGPSEPSSGMGMPDREDMMMMMTMMMAQPPHPHQHPHQHLFYQQESPPAPASYPIAALPAASMPVPVAPMYDEPLGVGADGFSVWGDISSSSSTTTAAAAAVAGPGAAISAASAAVVAAAAAGGLNPMQVMEGLSGMPQLHGGHGIDDGEVVQQEMGRRSSTASYGSIRSSSSSTTTTTTTTAAAAAASGGEGATAVAAGGGG</sequence>
<accession>A0ABR4DK72</accession>
<feature type="region of interest" description="Disordered" evidence="6">
    <location>
        <begin position="231"/>
        <end position="269"/>
    </location>
</feature>
<feature type="region of interest" description="Disordered" evidence="6">
    <location>
        <begin position="702"/>
        <end position="750"/>
    </location>
</feature>
<feature type="domain" description="Fork-head" evidence="7">
    <location>
        <begin position="266"/>
        <end position="372"/>
    </location>
</feature>
<evidence type="ECO:0000313" key="8">
    <source>
        <dbReference type="EMBL" id="KAL2270759.1"/>
    </source>
</evidence>
<proteinExistence type="predicted"/>
<dbReference type="InterPro" id="IPR030456">
    <property type="entry name" value="TF_fork_head_CS_2"/>
</dbReference>
<comment type="caution">
    <text evidence="8">The sequence shown here is derived from an EMBL/GenBank/DDBJ whole genome shotgun (WGS) entry which is preliminary data.</text>
</comment>
<feature type="region of interest" description="Disordered" evidence="6">
    <location>
        <begin position="398"/>
        <end position="442"/>
    </location>
</feature>